<evidence type="ECO:0000313" key="12">
    <source>
        <dbReference type="Proteomes" id="UP000751852"/>
    </source>
</evidence>
<sequence length="1010" mass="111784">MTQKILDSVQLRGGAELKNRVLMAPMTIQAAYFDGSVTSEMIDYYQFRAGDAAAIIVESCFVEDHGRGFPGAIGIDNDDKIPGLKRLAEAIQSKGSKAILQLYHAGRMANPKLNGGETPISASPVAALRPDAQVPREMTHHQIEAMIEHFAEATRRAIEAGFDGVEIHGANTYLLQQFFSPHSNRRQDEWGGDNKKRTTFPVKVLQRVQEVAKAQGADTFIIGYRFSPEEIEEPGIRFEDTMFLLNTLAEYHPDYFHISANSYKRTSIVNQEDTEPLITKYRRLQSETLATIPLIGVGSIAQYEDAEAALELGYDLLSVGKAYLVEPQWLTKVLDGEKVDEFVDIHDQKTLHIPSPLWKVMDFMILDKAEEHRKYERLKALQNKKVQFKAGTYDVFAKGHNGDLPMKVELSQDKIVSIHIDDSGESEGIANPVFERLPRDIIDNQTLNIDAISGATVTSQGILDGIAEAITQAGENPDILRARPKPVVKWSNETVEETTDVVVIGTGGAGLSAAATAIDHDKSVIMLEKFPAIGGNTIRTGGQVNATEPSWQNEFPALAGEKETLEQLLELKESDIDDDYLEDFRTLQSQIKDYMAKTKDAPSYLFDSNELHRIQTYLGGKRTDRNGKAIIGRYDLVKTLTERVLESVNWLTEKGVHFDRSFVDMPVGALWRRGHKPMKAQGLEYVETLSGYVKSHNGRIMTETTAEKLIIKDHKVIGVEARQSNGTKLKLYARYGVIIATGGFGANTKMLQQYNTYWSHIPDDIKTTNSPAITGDGIRLGTQAGADLVGMGFTQFMPISDPKTGALFTGLIVTPSNFVFVNKAGQRFVNEFESRDVLSKAALEQEDGLFYIIADENIKSLAMNTSDSKIQNELEDGTLIKADTLEALAEKLNMNPETLVNTIERYNHFVDQGHDDDFHKNAFDLKIEKAPFYATPRKPAVHHTMGGLSINSQAQVLDIENNVIPGLYASGEVTGGIHAGNRLGGNALADIFTFGRIAAETAAQNKVIEE</sequence>
<comment type="similarity">
    <text evidence="3">Belongs to the FAD-dependent oxidoreductase 2 family. FRD/SDH subfamily.</text>
</comment>
<proteinExistence type="inferred from homology"/>
<reference evidence="11 12" key="1">
    <citation type="submission" date="2020-04" db="EMBL/GenBank/DDBJ databases">
        <title>Staphylococcus species from domestic dog.</title>
        <authorList>
            <person name="Paterson G.K."/>
        </authorList>
    </citation>
    <scope>NUCLEOTIDE SEQUENCE [LARGE SCALE GENOMIC DNA]</scope>
    <source>
        <strain evidence="11 12">H16/1A</strain>
    </source>
</reference>
<dbReference type="Gene3D" id="3.20.20.70">
    <property type="entry name" value="Aldolase class I"/>
    <property type="match status" value="1"/>
</dbReference>
<dbReference type="Pfam" id="PF00724">
    <property type="entry name" value="Oxidored_FMN"/>
    <property type="match status" value="1"/>
</dbReference>
<dbReference type="SMART" id="SM00900">
    <property type="entry name" value="FMN_bind"/>
    <property type="match status" value="1"/>
</dbReference>
<dbReference type="InterPro" id="IPR001155">
    <property type="entry name" value="OxRdtase_FMN_N"/>
</dbReference>
<name>A0ABS0T816_9STAP</name>
<evidence type="ECO:0000256" key="2">
    <source>
        <dbReference type="ARBA" id="ARBA00001974"/>
    </source>
</evidence>
<comment type="catalytic activity">
    <reaction evidence="9">
        <text>dihydrourocanate + A = urocanate + AH2</text>
        <dbReference type="Rhea" id="RHEA:36059"/>
        <dbReference type="ChEBI" id="CHEBI:13193"/>
        <dbReference type="ChEBI" id="CHEBI:17499"/>
        <dbReference type="ChEBI" id="CHEBI:27247"/>
        <dbReference type="ChEBI" id="CHEBI:72991"/>
        <dbReference type="EC" id="1.3.99.33"/>
    </reaction>
</comment>
<organism evidence="11 12">
    <name type="scientific">Staphylococcus canis</name>
    <dbReference type="NCBI Taxonomy" id="2724942"/>
    <lineage>
        <taxon>Bacteria</taxon>
        <taxon>Bacillati</taxon>
        <taxon>Bacillota</taxon>
        <taxon>Bacilli</taxon>
        <taxon>Bacillales</taxon>
        <taxon>Staphylococcaceae</taxon>
        <taxon>Staphylococcus</taxon>
    </lineage>
</organism>
<accession>A0ABS0T816</accession>
<evidence type="ECO:0000256" key="4">
    <source>
        <dbReference type="ARBA" id="ARBA00013137"/>
    </source>
</evidence>
<dbReference type="Gene3D" id="3.50.50.60">
    <property type="entry name" value="FAD/NAD(P)-binding domain"/>
    <property type="match status" value="2"/>
</dbReference>
<dbReference type="Gene3D" id="3.90.1010.20">
    <property type="match status" value="1"/>
</dbReference>
<keyword evidence="7" id="KW-0274">FAD</keyword>
<evidence type="ECO:0000313" key="11">
    <source>
        <dbReference type="EMBL" id="MBI5974866.1"/>
    </source>
</evidence>
<dbReference type="InterPro" id="IPR027477">
    <property type="entry name" value="Succ_DH/fumarate_Rdtase_cat_sf"/>
</dbReference>
<feature type="domain" description="FMN-binding" evidence="10">
    <location>
        <begin position="399"/>
        <end position="473"/>
    </location>
</feature>
<dbReference type="SUPFAM" id="SSF51905">
    <property type="entry name" value="FAD/NAD(P)-binding domain"/>
    <property type="match status" value="1"/>
</dbReference>
<gene>
    <name evidence="11" type="ORF">HHH54_04525</name>
</gene>
<dbReference type="InterPro" id="IPR036188">
    <property type="entry name" value="FAD/NAD-bd_sf"/>
</dbReference>
<dbReference type="InterPro" id="IPR007329">
    <property type="entry name" value="FMN-bd"/>
</dbReference>
<evidence type="ECO:0000256" key="5">
    <source>
        <dbReference type="ARBA" id="ARBA00015872"/>
    </source>
</evidence>
<dbReference type="InterPro" id="IPR013785">
    <property type="entry name" value="Aldolase_TIM"/>
</dbReference>
<dbReference type="Proteomes" id="UP000751852">
    <property type="component" value="Unassembled WGS sequence"/>
</dbReference>
<dbReference type="Pfam" id="PF00890">
    <property type="entry name" value="FAD_binding_2"/>
    <property type="match status" value="1"/>
</dbReference>
<protein>
    <recommendedName>
        <fullName evidence="5">Urocanate reductase</fullName>
        <ecNumber evidence="4">1.3.99.33</ecNumber>
    </recommendedName>
</protein>
<evidence type="ECO:0000256" key="1">
    <source>
        <dbReference type="ARBA" id="ARBA00001917"/>
    </source>
</evidence>
<dbReference type="Gene3D" id="3.90.700.10">
    <property type="entry name" value="Succinate dehydrogenase/fumarate reductase flavoprotein, catalytic domain"/>
    <property type="match status" value="1"/>
</dbReference>
<dbReference type="NCBIfam" id="TIGR01813">
    <property type="entry name" value="flavo_cyto_c"/>
    <property type="match status" value="1"/>
</dbReference>
<dbReference type="RefSeq" id="WP_198617650.1">
    <property type="nucleotide sequence ID" value="NZ_JABANU010000008.1"/>
</dbReference>
<evidence type="ECO:0000256" key="3">
    <source>
        <dbReference type="ARBA" id="ARBA00008040"/>
    </source>
</evidence>
<comment type="cofactor">
    <cofactor evidence="1">
        <name>FMN</name>
        <dbReference type="ChEBI" id="CHEBI:58210"/>
    </cofactor>
</comment>
<evidence type="ECO:0000256" key="8">
    <source>
        <dbReference type="ARBA" id="ARBA00023002"/>
    </source>
</evidence>
<dbReference type="EMBL" id="JABANU010000008">
    <property type="protein sequence ID" value="MBI5974866.1"/>
    <property type="molecule type" value="Genomic_DNA"/>
</dbReference>
<dbReference type="PANTHER" id="PTHR43400:SF7">
    <property type="entry name" value="FAD-DEPENDENT OXIDOREDUCTASE 2 FAD BINDING DOMAIN-CONTAINING PROTEIN"/>
    <property type="match status" value="1"/>
</dbReference>
<comment type="cofactor">
    <cofactor evidence="2">
        <name>FAD</name>
        <dbReference type="ChEBI" id="CHEBI:57692"/>
    </cofactor>
</comment>
<evidence type="ECO:0000256" key="6">
    <source>
        <dbReference type="ARBA" id="ARBA00022630"/>
    </source>
</evidence>
<keyword evidence="6" id="KW-0285">Flavoprotein</keyword>
<comment type="caution">
    <text evidence="11">The sequence shown here is derived from an EMBL/GenBank/DDBJ whole genome shotgun (WGS) entry which is preliminary data.</text>
</comment>
<dbReference type="SUPFAM" id="SSF56425">
    <property type="entry name" value="Succinate dehydrogenase/fumarate reductase flavoprotein, catalytic domain"/>
    <property type="match status" value="1"/>
</dbReference>
<evidence type="ECO:0000259" key="10">
    <source>
        <dbReference type="SMART" id="SM00900"/>
    </source>
</evidence>
<dbReference type="PANTHER" id="PTHR43400">
    <property type="entry name" value="FUMARATE REDUCTASE"/>
    <property type="match status" value="1"/>
</dbReference>
<evidence type="ECO:0000256" key="7">
    <source>
        <dbReference type="ARBA" id="ARBA00022827"/>
    </source>
</evidence>
<dbReference type="EC" id="1.3.99.33" evidence="4"/>
<keyword evidence="8" id="KW-0560">Oxidoreductase</keyword>
<dbReference type="Pfam" id="PF04205">
    <property type="entry name" value="FMN_bind"/>
    <property type="match status" value="1"/>
</dbReference>
<dbReference type="SUPFAM" id="SSF51395">
    <property type="entry name" value="FMN-linked oxidoreductases"/>
    <property type="match status" value="1"/>
</dbReference>
<keyword evidence="12" id="KW-1185">Reference proteome</keyword>
<dbReference type="InterPro" id="IPR010960">
    <property type="entry name" value="Flavocytochrome_c"/>
</dbReference>
<dbReference type="InterPro" id="IPR003953">
    <property type="entry name" value="FAD-dep_OxRdtase_2_FAD-bd"/>
</dbReference>
<dbReference type="InterPro" id="IPR050315">
    <property type="entry name" value="FAD-oxidoreductase_2"/>
</dbReference>
<dbReference type="CDD" id="cd04735">
    <property type="entry name" value="OYE_like_4_FMN"/>
    <property type="match status" value="1"/>
</dbReference>
<evidence type="ECO:0000256" key="9">
    <source>
        <dbReference type="ARBA" id="ARBA00049922"/>
    </source>
</evidence>